<feature type="transmembrane region" description="Helical" evidence="6">
    <location>
        <begin position="110"/>
        <end position="137"/>
    </location>
</feature>
<evidence type="ECO:0000256" key="1">
    <source>
        <dbReference type="ARBA" id="ARBA00004141"/>
    </source>
</evidence>
<keyword evidence="2" id="KW-0813">Transport</keyword>
<dbReference type="PANTHER" id="PTHR10283:SF82">
    <property type="entry name" value="SOLUTE CARRIER FAMILY 13 MEMBER 2"/>
    <property type="match status" value="1"/>
</dbReference>
<evidence type="ECO:0000256" key="5">
    <source>
        <dbReference type="ARBA" id="ARBA00023136"/>
    </source>
</evidence>
<feature type="transmembrane region" description="Helical" evidence="6">
    <location>
        <begin position="397"/>
        <end position="416"/>
    </location>
</feature>
<dbReference type="Pfam" id="PF00939">
    <property type="entry name" value="Na_sulph_symp"/>
    <property type="match status" value="1"/>
</dbReference>
<dbReference type="PROSITE" id="PS01271">
    <property type="entry name" value="NA_SULFATE"/>
    <property type="match status" value="1"/>
</dbReference>
<dbReference type="NCBIfam" id="TIGR00785">
    <property type="entry name" value="dass"/>
    <property type="match status" value="1"/>
</dbReference>
<dbReference type="EMBL" id="QOPE01000028">
    <property type="protein sequence ID" value="RCL40273.1"/>
    <property type="molecule type" value="Genomic_DNA"/>
</dbReference>
<feature type="transmembrane region" description="Helical" evidence="6">
    <location>
        <begin position="454"/>
        <end position="474"/>
    </location>
</feature>
<feature type="transmembrane region" description="Helical" evidence="6">
    <location>
        <begin position="7"/>
        <end position="25"/>
    </location>
</feature>
<keyword evidence="5 6" id="KW-0472">Membrane</keyword>
<feature type="transmembrane region" description="Helical" evidence="6">
    <location>
        <begin position="220"/>
        <end position="236"/>
    </location>
</feature>
<accession>A0A368BSK2</accession>
<evidence type="ECO:0000256" key="2">
    <source>
        <dbReference type="ARBA" id="ARBA00022448"/>
    </source>
</evidence>
<gene>
    <name evidence="7" type="ORF">DBW96_03600</name>
</gene>
<keyword evidence="3 6" id="KW-0812">Transmembrane</keyword>
<dbReference type="InterPro" id="IPR031312">
    <property type="entry name" value="Na/sul_symport_CS"/>
</dbReference>
<feature type="transmembrane region" description="Helical" evidence="6">
    <location>
        <begin position="173"/>
        <end position="200"/>
    </location>
</feature>
<dbReference type="Proteomes" id="UP000253307">
    <property type="component" value="Unassembled WGS sequence"/>
</dbReference>
<dbReference type="GO" id="GO:0005886">
    <property type="term" value="C:plasma membrane"/>
    <property type="evidence" value="ECO:0007669"/>
    <property type="project" value="TreeGrafter"/>
</dbReference>
<dbReference type="CDD" id="cd01115">
    <property type="entry name" value="SLC13_permease"/>
    <property type="match status" value="1"/>
</dbReference>
<name>A0A368BSK2_9GAMM</name>
<comment type="caution">
    <text evidence="7">The sequence shown here is derived from an EMBL/GenBank/DDBJ whole genome shotgun (WGS) entry which is preliminary data.</text>
</comment>
<dbReference type="GO" id="GO:0015141">
    <property type="term" value="F:succinate transmembrane transporter activity"/>
    <property type="evidence" value="ECO:0007669"/>
    <property type="project" value="UniProtKB-ARBA"/>
</dbReference>
<evidence type="ECO:0000256" key="3">
    <source>
        <dbReference type="ARBA" id="ARBA00022692"/>
    </source>
</evidence>
<dbReference type="InterPro" id="IPR001898">
    <property type="entry name" value="SLC13A/DASS"/>
</dbReference>
<feature type="transmembrane region" description="Helical" evidence="6">
    <location>
        <begin position="143"/>
        <end position="161"/>
    </location>
</feature>
<feature type="transmembrane region" description="Helical" evidence="6">
    <location>
        <begin position="365"/>
        <end position="385"/>
    </location>
</feature>
<organism evidence="7 8">
    <name type="scientific">SAR86 cluster bacterium</name>
    <dbReference type="NCBI Taxonomy" id="2030880"/>
    <lineage>
        <taxon>Bacteria</taxon>
        <taxon>Pseudomonadati</taxon>
        <taxon>Pseudomonadota</taxon>
        <taxon>Gammaproteobacteria</taxon>
        <taxon>SAR86 cluster</taxon>
    </lineage>
</organism>
<reference evidence="7 8" key="1">
    <citation type="journal article" date="2018" name="Microbiome">
        <title>Fine metagenomic profile of the Mediterranean stratified and mixed water columns revealed by assembly and recruitment.</title>
        <authorList>
            <person name="Haro-Moreno J.M."/>
            <person name="Lopez-Perez M."/>
            <person name="De La Torre J.R."/>
            <person name="Picazo A."/>
            <person name="Camacho A."/>
            <person name="Rodriguez-Valera F."/>
        </authorList>
    </citation>
    <scope>NUCLEOTIDE SEQUENCE [LARGE SCALE GENOMIC DNA]</scope>
    <source>
        <strain evidence="7">MED-G82</strain>
    </source>
</reference>
<proteinExistence type="predicted"/>
<comment type="subcellular location">
    <subcellularLocation>
        <location evidence="1">Membrane</location>
        <topology evidence="1">Multi-pass membrane protein</topology>
    </subcellularLocation>
</comment>
<evidence type="ECO:0000313" key="8">
    <source>
        <dbReference type="Proteomes" id="UP000253307"/>
    </source>
</evidence>
<dbReference type="PANTHER" id="PTHR10283">
    <property type="entry name" value="SOLUTE CARRIER FAMILY 13 MEMBER"/>
    <property type="match status" value="1"/>
</dbReference>
<evidence type="ECO:0000313" key="7">
    <source>
        <dbReference type="EMBL" id="RCL40273.1"/>
    </source>
</evidence>
<keyword evidence="4 6" id="KW-1133">Transmembrane helix</keyword>
<feature type="transmembrane region" description="Helical" evidence="6">
    <location>
        <begin position="295"/>
        <end position="314"/>
    </location>
</feature>
<evidence type="ECO:0000256" key="4">
    <source>
        <dbReference type="ARBA" id="ARBA00022989"/>
    </source>
</evidence>
<feature type="transmembrane region" description="Helical" evidence="6">
    <location>
        <begin position="84"/>
        <end position="103"/>
    </location>
</feature>
<evidence type="ECO:0000256" key="6">
    <source>
        <dbReference type="SAM" id="Phobius"/>
    </source>
</evidence>
<feature type="transmembrane region" description="Helical" evidence="6">
    <location>
        <begin position="334"/>
        <end position="359"/>
    </location>
</feature>
<sequence>MQAYKKKGFWIGVSLFVLFNLLPPPSGLSEAGWIVASVTVLMAAWWATEAVPVAVTALLPLILFPLLGVTDIKTTALPYANPNVYLFMGGFILALGIEASGLHKRLALQMLVLVGSSGAKLVGGFMLVSALISMWVMNTSTTLLLLPIGLAVCASVASSIPNMGASERKSFEVALLLGIAYAATIGGMSTLVGTAPNIIFAGFMQETYNIEISFIDWMKLGVPLSSLMLIASWYALTKIVYPVKFEATIETKAKLQSMLDDLGALTKDEKKVLCIFILAALAWMFRKLINQIPGFELLTDAGVGLFIALLFFIIPSSMHKKDLLTWDQANKLPWGLLVLFGGGLSLAAQIGSSGLGLWIGEGLSVLQSVPPIILILCVATLIIFLTEITSNVATTSTFLPVVGAVAISIGVLPISLTIPVVLAASCAFMLPVATPPNAIVFGSNKFSIPDMIRAGFALNIIGILLVTIFAYYVAPNIF</sequence>
<feature type="transmembrane region" description="Helical" evidence="6">
    <location>
        <begin position="54"/>
        <end position="72"/>
    </location>
</feature>
<dbReference type="AlphaFoldDB" id="A0A368BSK2"/>
<protein>
    <submittedName>
        <fullName evidence="7">SLC13/DASS family transporter</fullName>
    </submittedName>
</protein>